<organism evidence="1 2">
    <name type="scientific">Engystomops pustulosus</name>
    <name type="common">Tungara frog</name>
    <name type="synonym">Physalaemus pustulosus</name>
    <dbReference type="NCBI Taxonomy" id="76066"/>
    <lineage>
        <taxon>Eukaryota</taxon>
        <taxon>Metazoa</taxon>
        <taxon>Chordata</taxon>
        <taxon>Craniata</taxon>
        <taxon>Vertebrata</taxon>
        <taxon>Euteleostomi</taxon>
        <taxon>Amphibia</taxon>
        <taxon>Batrachia</taxon>
        <taxon>Anura</taxon>
        <taxon>Neobatrachia</taxon>
        <taxon>Hyloidea</taxon>
        <taxon>Leptodactylidae</taxon>
        <taxon>Leiuperinae</taxon>
        <taxon>Engystomops</taxon>
    </lineage>
</organism>
<dbReference type="Proteomes" id="UP000824782">
    <property type="component" value="Unassembled WGS sequence"/>
</dbReference>
<reference evidence="1" key="1">
    <citation type="thesis" date="2020" institute="ProQuest LLC" country="789 East Eisenhower Parkway, Ann Arbor, MI, USA">
        <title>Comparative Genomics and Chromosome Evolution.</title>
        <authorList>
            <person name="Mudd A.B."/>
        </authorList>
    </citation>
    <scope>NUCLEOTIDE SEQUENCE</scope>
    <source>
        <strain evidence="1">237g6f4</strain>
        <tissue evidence="1">Blood</tissue>
    </source>
</reference>
<evidence type="ECO:0000313" key="2">
    <source>
        <dbReference type="Proteomes" id="UP000824782"/>
    </source>
</evidence>
<protein>
    <recommendedName>
        <fullName evidence="3">Olfactory receptor</fullName>
    </recommendedName>
</protein>
<evidence type="ECO:0000313" key="1">
    <source>
        <dbReference type="EMBL" id="KAG8568847.1"/>
    </source>
</evidence>
<evidence type="ECO:0008006" key="3">
    <source>
        <dbReference type="Google" id="ProtNLM"/>
    </source>
</evidence>
<proteinExistence type="predicted"/>
<sequence length="106" mass="11674">MSPLGPALTDPRDRCILLSGPAHDAITLLPFPSYTVRAGPFCLRATRNNCQAYLYAWQLFWGVMAPHHASMTRGEALMRSLLGTMTIHCTHRFIGSIESANICAGR</sequence>
<dbReference type="AlphaFoldDB" id="A0AAV7B8S9"/>
<comment type="caution">
    <text evidence="1">The sequence shown here is derived from an EMBL/GenBank/DDBJ whole genome shotgun (WGS) entry which is preliminary data.</text>
</comment>
<dbReference type="EMBL" id="WNYA01000006">
    <property type="protein sequence ID" value="KAG8568847.1"/>
    <property type="molecule type" value="Genomic_DNA"/>
</dbReference>
<keyword evidence="2" id="KW-1185">Reference proteome</keyword>
<accession>A0AAV7B8S9</accession>
<name>A0AAV7B8S9_ENGPU</name>
<gene>
    <name evidence="1" type="ORF">GDO81_014176</name>
</gene>